<evidence type="ECO:0000256" key="3">
    <source>
        <dbReference type="ARBA" id="ARBA00022741"/>
    </source>
</evidence>
<evidence type="ECO:0000259" key="9">
    <source>
        <dbReference type="PROSITE" id="PS50929"/>
    </source>
</evidence>
<evidence type="ECO:0000256" key="6">
    <source>
        <dbReference type="ARBA" id="ARBA00023136"/>
    </source>
</evidence>
<dbReference type="GO" id="GO:0140359">
    <property type="term" value="F:ABC-type transporter activity"/>
    <property type="evidence" value="ECO:0007669"/>
    <property type="project" value="InterPro"/>
</dbReference>
<dbReference type="PANTHER" id="PTHR24221">
    <property type="entry name" value="ATP-BINDING CASSETTE SUB-FAMILY B"/>
    <property type="match status" value="1"/>
</dbReference>
<dbReference type="Proteomes" id="UP000177167">
    <property type="component" value="Unassembled WGS sequence"/>
</dbReference>
<dbReference type="GO" id="GO:0005886">
    <property type="term" value="C:plasma membrane"/>
    <property type="evidence" value="ECO:0007669"/>
    <property type="project" value="UniProtKB-SubCell"/>
</dbReference>
<dbReference type="Gene3D" id="1.20.1560.10">
    <property type="entry name" value="ABC transporter type 1, transmembrane domain"/>
    <property type="match status" value="1"/>
</dbReference>
<evidence type="ECO:0008006" key="12">
    <source>
        <dbReference type="Google" id="ProtNLM"/>
    </source>
</evidence>
<dbReference type="InterPro" id="IPR036640">
    <property type="entry name" value="ABC1_TM_sf"/>
</dbReference>
<dbReference type="InterPro" id="IPR011527">
    <property type="entry name" value="ABC1_TM_dom"/>
</dbReference>
<dbReference type="InterPro" id="IPR003593">
    <property type="entry name" value="AAA+_ATPase"/>
</dbReference>
<dbReference type="PROSITE" id="PS50929">
    <property type="entry name" value="ABC_TM1F"/>
    <property type="match status" value="1"/>
</dbReference>
<evidence type="ECO:0000256" key="1">
    <source>
        <dbReference type="ARBA" id="ARBA00004651"/>
    </source>
</evidence>
<evidence type="ECO:0000256" key="5">
    <source>
        <dbReference type="ARBA" id="ARBA00022989"/>
    </source>
</evidence>
<dbReference type="GO" id="GO:0016887">
    <property type="term" value="F:ATP hydrolysis activity"/>
    <property type="evidence" value="ECO:0007669"/>
    <property type="project" value="InterPro"/>
</dbReference>
<dbReference type="FunFam" id="3.40.50.300:FF:000218">
    <property type="entry name" value="Multidrug ABC transporter ATP-binding protein"/>
    <property type="match status" value="1"/>
</dbReference>
<reference evidence="10 11" key="1">
    <citation type="journal article" date="2016" name="Nat. Commun.">
        <title>Thousands of microbial genomes shed light on interconnected biogeochemical processes in an aquifer system.</title>
        <authorList>
            <person name="Anantharaman K."/>
            <person name="Brown C.T."/>
            <person name="Hug L.A."/>
            <person name="Sharon I."/>
            <person name="Castelle C.J."/>
            <person name="Probst A.J."/>
            <person name="Thomas B.C."/>
            <person name="Singh A."/>
            <person name="Wilkins M.J."/>
            <person name="Karaoz U."/>
            <person name="Brodie E.L."/>
            <person name="Williams K.H."/>
            <person name="Hubbard S.S."/>
            <person name="Banfield J.F."/>
        </authorList>
    </citation>
    <scope>NUCLEOTIDE SEQUENCE [LARGE SCALE GENOMIC DNA]</scope>
</reference>
<dbReference type="InterPro" id="IPR003439">
    <property type="entry name" value="ABC_transporter-like_ATP-bd"/>
</dbReference>
<keyword evidence="4" id="KW-0067">ATP-binding</keyword>
<feature type="transmembrane region" description="Helical" evidence="7">
    <location>
        <begin position="159"/>
        <end position="181"/>
    </location>
</feature>
<dbReference type="SUPFAM" id="SSF52540">
    <property type="entry name" value="P-loop containing nucleoside triphosphate hydrolases"/>
    <property type="match status" value="1"/>
</dbReference>
<evidence type="ECO:0000256" key="7">
    <source>
        <dbReference type="SAM" id="Phobius"/>
    </source>
</evidence>
<comment type="subcellular location">
    <subcellularLocation>
        <location evidence="1">Cell membrane</location>
        <topology evidence="1">Multi-pass membrane protein</topology>
    </subcellularLocation>
</comment>
<dbReference type="AlphaFoldDB" id="A0A1F8F741"/>
<keyword evidence="3" id="KW-0547">Nucleotide-binding</keyword>
<keyword evidence="6 7" id="KW-0472">Membrane</keyword>
<dbReference type="SMART" id="SM00382">
    <property type="entry name" value="AAA"/>
    <property type="match status" value="1"/>
</dbReference>
<accession>A0A1F8F741</accession>
<dbReference type="PANTHER" id="PTHR24221:SF654">
    <property type="entry name" value="ATP-BINDING CASSETTE SUB-FAMILY B MEMBER 6"/>
    <property type="match status" value="1"/>
</dbReference>
<feature type="transmembrane region" description="Helical" evidence="7">
    <location>
        <begin position="75"/>
        <end position="98"/>
    </location>
</feature>
<gene>
    <name evidence="10" type="ORF">A3J46_04995</name>
</gene>
<evidence type="ECO:0000256" key="2">
    <source>
        <dbReference type="ARBA" id="ARBA00022692"/>
    </source>
</evidence>
<feature type="transmembrane region" description="Helical" evidence="7">
    <location>
        <begin position="187"/>
        <end position="206"/>
    </location>
</feature>
<proteinExistence type="predicted"/>
<dbReference type="SUPFAM" id="SSF90123">
    <property type="entry name" value="ABC transporter transmembrane region"/>
    <property type="match status" value="1"/>
</dbReference>
<evidence type="ECO:0000313" key="11">
    <source>
        <dbReference type="Proteomes" id="UP000177167"/>
    </source>
</evidence>
<protein>
    <recommendedName>
        <fullName evidence="12">ABC transporter ATP-binding protein</fullName>
    </recommendedName>
</protein>
<name>A0A1F8F741_9BACT</name>
<dbReference type="EMBL" id="MGJP01000048">
    <property type="protein sequence ID" value="OGN08971.1"/>
    <property type="molecule type" value="Genomic_DNA"/>
</dbReference>
<comment type="caution">
    <text evidence="10">The sequence shown here is derived from an EMBL/GenBank/DDBJ whole genome shotgun (WGS) entry which is preliminary data.</text>
</comment>
<dbReference type="InterPro" id="IPR039421">
    <property type="entry name" value="Type_1_exporter"/>
</dbReference>
<dbReference type="InterPro" id="IPR017871">
    <property type="entry name" value="ABC_transporter-like_CS"/>
</dbReference>
<evidence type="ECO:0000259" key="8">
    <source>
        <dbReference type="PROSITE" id="PS50893"/>
    </source>
</evidence>
<feature type="transmembrane region" description="Helical" evidence="7">
    <location>
        <begin position="27"/>
        <end position="55"/>
    </location>
</feature>
<keyword evidence="2 7" id="KW-0812">Transmembrane</keyword>
<feature type="transmembrane region" description="Helical" evidence="7">
    <location>
        <begin position="274"/>
        <end position="293"/>
    </location>
</feature>
<feature type="domain" description="ABC transporter" evidence="8">
    <location>
        <begin position="362"/>
        <end position="596"/>
    </location>
</feature>
<dbReference type="Gene3D" id="3.40.50.300">
    <property type="entry name" value="P-loop containing nucleotide triphosphate hydrolases"/>
    <property type="match status" value="1"/>
</dbReference>
<sequence>MAILNIKKLSTAIDLIRHAFSGYKKQFIITLILGLIAGLFGGIGIGAIIPLFAFINKDGQRIEELDSISLIIERFFGVLGLEYSLFFLIVMVVALFTLKAAITYLSFYLNEKIATSYENKARKNLFRKTLKADWPFLLEQRIGHLESVLMQDTYMSSGILSNINAVIMTGTSMLMYAFIAINISASITFLTLGLGVVLFFLLRPFFYKIRKLSENFGKTYRNINNHVSEHMIGSKTIKSIGAEDKVIDSAMEDMELLRKIRIDIALYNKAPGAFLEPLGFVFISILLLFYYHYDPMFNIASFAAIMYLVQKKISFMQGINTRLNSINEALPHLQTVIDFEKHAEDHEEKDEGDLPFSFEKEMSVKNVSFAYNSDRRVLNNLSLNIKRGEMVGLIGPSGAGKTTLVDILLRLFRPGSGEILIDGKNINDIRVTEWRKKVSYVSQEIFLLNDTIENNIKFYDASISDKDIVEATKMANIYDFIYSLPDNFKTIVGERGVRLSGGQRQRIILARALARKPEVLILDEATSALDNESEVLIQKSIESLKNQVTVLAIAHRLSTVMNSDRLIVMDNGKIIEEGKPSELLENKDSYFYKAYNIREN</sequence>
<evidence type="ECO:0000256" key="4">
    <source>
        <dbReference type="ARBA" id="ARBA00022840"/>
    </source>
</evidence>
<dbReference type="GO" id="GO:0034040">
    <property type="term" value="F:ATPase-coupled lipid transmembrane transporter activity"/>
    <property type="evidence" value="ECO:0007669"/>
    <property type="project" value="TreeGrafter"/>
</dbReference>
<dbReference type="PROSITE" id="PS50893">
    <property type="entry name" value="ABC_TRANSPORTER_2"/>
    <property type="match status" value="1"/>
</dbReference>
<dbReference type="GO" id="GO:0005524">
    <property type="term" value="F:ATP binding"/>
    <property type="evidence" value="ECO:0007669"/>
    <property type="project" value="UniProtKB-KW"/>
</dbReference>
<keyword evidence="5 7" id="KW-1133">Transmembrane helix</keyword>
<feature type="domain" description="ABC transmembrane type-1" evidence="9">
    <location>
        <begin position="28"/>
        <end position="310"/>
    </location>
</feature>
<evidence type="ECO:0000313" key="10">
    <source>
        <dbReference type="EMBL" id="OGN08971.1"/>
    </source>
</evidence>
<dbReference type="PROSITE" id="PS00211">
    <property type="entry name" value="ABC_TRANSPORTER_1"/>
    <property type="match status" value="1"/>
</dbReference>
<dbReference type="InterPro" id="IPR027417">
    <property type="entry name" value="P-loop_NTPase"/>
</dbReference>
<organism evidence="10 11">
    <name type="scientific">Candidatus Yanofskybacteria bacterium RIFCSPHIGHO2_02_FULL_41_11</name>
    <dbReference type="NCBI Taxonomy" id="1802675"/>
    <lineage>
        <taxon>Bacteria</taxon>
        <taxon>Candidatus Yanofskyibacteriota</taxon>
    </lineage>
</organism>
<dbReference type="Pfam" id="PF00664">
    <property type="entry name" value="ABC_membrane"/>
    <property type="match status" value="1"/>
</dbReference>
<dbReference type="Pfam" id="PF00005">
    <property type="entry name" value="ABC_tran"/>
    <property type="match status" value="1"/>
</dbReference>